<dbReference type="CDD" id="cd00761">
    <property type="entry name" value="Glyco_tranf_GTA_type"/>
    <property type="match status" value="1"/>
</dbReference>
<evidence type="ECO:0000256" key="1">
    <source>
        <dbReference type="ARBA" id="ARBA00022676"/>
    </source>
</evidence>
<feature type="domain" description="Glycosyltransferase 2-like" evidence="3">
    <location>
        <begin position="7"/>
        <end position="135"/>
    </location>
</feature>
<comment type="caution">
    <text evidence="4">The sequence shown here is derived from an EMBL/GenBank/DDBJ whole genome shotgun (WGS) entry which is preliminary data.</text>
</comment>
<dbReference type="RefSeq" id="WP_149928395.1">
    <property type="nucleotide sequence ID" value="NZ_VVYE01000016.1"/>
</dbReference>
<dbReference type="EMBL" id="VVYF01000023">
    <property type="protein sequence ID" value="KAA5487355.1"/>
    <property type="molecule type" value="Genomic_DNA"/>
</dbReference>
<dbReference type="SUPFAM" id="SSF53448">
    <property type="entry name" value="Nucleotide-diphospho-sugar transferases"/>
    <property type="match status" value="1"/>
</dbReference>
<keyword evidence="1" id="KW-0328">Glycosyltransferase</keyword>
<evidence type="ECO:0000259" key="3">
    <source>
        <dbReference type="Pfam" id="PF00535"/>
    </source>
</evidence>
<dbReference type="AlphaFoldDB" id="A0A6A1K4F0"/>
<dbReference type="Pfam" id="PF00535">
    <property type="entry name" value="Glycos_transf_2"/>
    <property type="match status" value="1"/>
</dbReference>
<dbReference type="Proteomes" id="UP000491168">
    <property type="component" value="Unassembled WGS sequence"/>
</dbReference>
<name>A0A6A1K4F0_9BACE</name>
<evidence type="ECO:0000313" key="5">
    <source>
        <dbReference type="Proteomes" id="UP000491168"/>
    </source>
</evidence>
<dbReference type="InterPro" id="IPR029044">
    <property type="entry name" value="Nucleotide-diphossugar_trans"/>
</dbReference>
<reference evidence="4 5" key="1">
    <citation type="journal article" date="2019" name="Nat. Med.">
        <title>A library of human gut bacterial isolates paired with longitudinal multiomics data enables mechanistic microbiome research.</title>
        <authorList>
            <person name="Poyet M."/>
            <person name="Groussin M."/>
            <person name="Gibbons S.M."/>
            <person name="Avila-Pacheco J."/>
            <person name="Jiang X."/>
            <person name="Kearney S.M."/>
            <person name="Perrotta A.R."/>
            <person name="Berdy B."/>
            <person name="Zhao S."/>
            <person name="Lieberman T.D."/>
            <person name="Swanson P.K."/>
            <person name="Smith M."/>
            <person name="Roesemann S."/>
            <person name="Alexander J.E."/>
            <person name="Rich S.A."/>
            <person name="Livny J."/>
            <person name="Vlamakis H."/>
            <person name="Clish C."/>
            <person name="Bullock K."/>
            <person name="Deik A."/>
            <person name="Scott J."/>
            <person name="Pierce K.A."/>
            <person name="Xavier R.J."/>
            <person name="Alm E.J."/>
        </authorList>
    </citation>
    <scope>NUCLEOTIDE SEQUENCE [LARGE SCALE GENOMIC DNA]</scope>
    <source>
        <strain evidence="4 5">BIOML-A21</strain>
    </source>
</reference>
<dbReference type="Gene3D" id="3.90.550.10">
    <property type="entry name" value="Spore Coat Polysaccharide Biosynthesis Protein SpsA, Chain A"/>
    <property type="match status" value="1"/>
</dbReference>
<sequence>MVKDRISIIVPVYNVEQFLRESLDSIVYQTYKNIEVVCVNDGSPDHCMHILKEYAAKDERVVIIDKKNEGVAAARNDAMKVATGEYFMFVDGDDWLELNACERLMEVMKEYNPDVVMFSYFREYADKTLTKDNIFPKDFIIFDEVQCRELHRRHAGAIGEELRHPENFDAICSLCTKLFRGDIIRKHSEIRYIDNKIIGTYGDGLMNMFYYKYVHKAVFIGDHLYHYRKTNENSIVTAYKKDFQKRWNNQFDIIQQYIEENHLGDDFKEGLRNRIAVSSMGLGLNAIQAKTNFLSKYKELKTVLYDKRYHEAIKDIELRSMPLHWRYFYGACRYKMVLTYYLLSCAIRYLKSKK</sequence>
<proteinExistence type="predicted"/>
<protein>
    <submittedName>
        <fullName evidence="4">Glycosyltransferase family 2 protein</fullName>
    </submittedName>
</protein>
<dbReference type="PANTHER" id="PTHR22916">
    <property type="entry name" value="GLYCOSYLTRANSFERASE"/>
    <property type="match status" value="1"/>
</dbReference>
<accession>A0A6A1K4F0</accession>
<dbReference type="PANTHER" id="PTHR22916:SF51">
    <property type="entry name" value="GLYCOSYLTRANSFERASE EPSH-RELATED"/>
    <property type="match status" value="1"/>
</dbReference>
<keyword evidence="2 4" id="KW-0808">Transferase</keyword>
<organism evidence="4 5">
    <name type="scientific">Bacteroides caccae</name>
    <dbReference type="NCBI Taxonomy" id="47678"/>
    <lineage>
        <taxon>Bacteria</taxon>
        <taxon>Pseudomonadati</taxon>
        <taxon>Bacteroidota</taxon>
        <taxon>Bacteroidia</taxon>
        <taxon>Bacteroidales</taxon>
        <taxon>Bacteroidaceae</taxon>
        <taxon>Bacteroides</taxon>
    </lineage>
</organism>
<gene>
    <name evidence="4" type="ORF">F2Y35_19615</name>
</gene>
<dbReference type="InterPro" id="IPR001173">
    <property type="entry name" value="Glyco_trans_2-like"/>
</dbReference>
<evidence type="ECO:0000313" key="4">
    <source>
        <dbReference type="EMBL" id="KAA5487355.1"/>
    </source>
</evidence>
<dbReference type="GO" id="GO:0016758">
    <property type="term" value="F:hexosyltransferase activity"/>
    <property type="evidence" value="ECO:0007669"/>
    <property type="project" value="UniProtKB-ARBA"/>
</dbReference>
<evidence type="ECO:0000256" key="2">
    <source>
        <dbReference type="ARBA" id="ARBA00022679"/>
    </source>
</evidence>